<gene>
    <name evidence="1" type="ORF">DEA8626_03304</name>
</gene>
<proteinExistence type="predicted"/>
<protein>
    <submittedName>
        <fullName evidence="1">Uncharacterized protein</fullName>
    </submittedName>
</protein>
<dbReference type="RefSeq" id="WP_108854290.1">
    <property type="nucleotide sequence ID" value="NZ_OMOQ01000003.1"/>
</dbReference>
<evidence type="ECO:0000313" key="2">
    <source>
        <dbReference type="Proteomes" id="UP000244924"/>
    </source>
</evidence>
<keyword evidence="2" id="KW-1185">Reference proteome</keyword>
<dbReference type="EMBL" id="OMOQ01000003">
    <property type="protein sequence ID" value="SPH24253.1"/>
    <property type="molecule type" value="Genomic_DNA"/>
</dbReference>
<name>A0A2R8BLF0_9RHOB</name>
<dbReference type="AlphaFoldDB" id="A0A2R8BLF0"/>
<dbReference type="OrthoDB" id="7846470at2"/>
<evidence type="ECO:0000313" key="1">
    <source>
        <dbReference type="EMBL" id="SPH24253.1"/>
    </source>
</evidence>
<reference evidence="1 2" key="1">
    <citation type="submission" date="2018-03" db="EMBL/GenBank/DDBJ databases">
        <authorList>
            <person name="Keele B.F."/>
        </authorList>
    </citation>
    <scope>NUCLEOTIDE SEQUENCE [LARGE SCALE GENOMIC DNA]</scope>
    <source>
        <strain evidence="1 2">CECT 8626</strain>
    </source>
</reference>
<dbReference type="Proteomes" id="UP000244924">
    <property type="component" value="Unassembled WGS sequence"/>
</dbReference>
<organism evidence="1 2">
    <name type="scientific">Albidovulum aquaemixtae</name>
    <dbReference type="NCBI Taxonomy" id="1542388"/>
    <lineage>
        <taxon>Bacteria</taxon>
        <taxon>Pseudomonadati</taxon>
        <taxon>Pseudomonadota</taxon>
        <taxon>Alphaproteobacteria</taxon>
        <taxon>Rhodobacterales</taxon>
        <taxon>Paracoccaceae</taxon>
        <taxon>Albidovulum</taxon>
    </lineage>
</organism>
<accession>A0A2R8BLF0</accession>
<sequence>MNARGQTTPFDDALLLIGRLNYTWTNTESLLVHAIAGLARTDKETAVIIFLTLNTMRARVDLVERLAKLDRISPPERDRVLTATRKLVTLSVARNRYNHSLYAFDPETGGVRTILMRIADRKDEIKMGKSTDLDDSALDEIRSVIADLGKLNRELWSIISDFGYPA</sequence>